<sequence>MGSAARKETLMSRTLALIAAATLLSSGGAAAQAPAPTDAQIAHIAYTAGELDIAAGRQALEKSKDPAVRAFAETMVRDHAAVNRQALALVKKLGVTPQDNPTSQALTADAQAKLKAMSALQGAAFDQAYVRNEVAFHQTVNGALQGTLIPGARNAELKDLLQTGLALFREHQGHAEQLSKAVRP</sequence>
<evidence type="ECO:0000313" key="4">
    <source>
        <dbReference type="Proteomes" id="UP000001868"/>
    </source>
</evidence>
<dbReference type="EMBL" id="CP000747">
    <property type="protein sequence ID" value="ACG76662.1"/>
    <property type="molecule type" value="Genomic_DNA"/>
</dbReference>
<name>B4RD58_PHEZH</name>
<dbReference type="Gene3D" id="1.20.1260.10">
    <property type="match status" value="1"/>
</dbReference>
<dbReference type="PANTHER" id="PTHR38593:SF1">
    <property type="entry name" value="BLR2558 PROTEIN"/>
    <property type="match status" value="1"/>
</dbReference>
<dbReference type="PANTHER" id="PTHR38593">
    <property type="entry name" value="BLR2558 PROTEIN"/>
    <property type="match status" value="1"/>
</dbReference>
<evidence type="ECO:0000256" key="1">
    <source>
        <dbReference type="SAM" id="SignalP"/>
    </source>
</evidence>
<dbReference type="STRING" id="450851.PHZ_c0248"/>
<evidence type="ECO:0000259" key="2">
    <source>
        <dbReference type="Pfam" id="PF13628"/>
    </source>
</evidence>
<feature type="domain" description="DUF4142" evidence="2">
    <location>
        <begin position="37"/>
        <end position="178"/>
    </location>
</feature>
<protein>
    <recommendedName>
        <fullName evidence="2">DUF4142 domain-containing protein</fullName>
    </recommendedName>
</protein>
<proteinExistence type="predicted"/>
<gene>
    <name evidence="3" type="ordered locus">PHZ_c0248</name>
</gene>
<dbReference type="Pfam" id="PF13628">
    <property type="entry name" value="DUF4142"/>
    <property type="match status" value="1"/>
</dbReference>
<organism evidence="3 4">
    <name type="scientific">Phenylobacterium zucineum (strain HLK1)</name>
    <dbReference type="NCBI Taxonomy" id="450851"/>
    <lineage>
        <taxon>Bacteria</taxon>
        <taxon>Pseudomonadati</taxon>
        <taxon>Pseudomonadota</taxon>
        <taxon>Alphaproteobacteria</taxon>
        <taxon>Caulobacterales</taxon>
        <taxon>Caulobacteraceae</taxon>
        <taxon>Phenylobacterium</taxon>
    </lineage>
</organism>
<dbReference type="Proteomes" id="UP000001868">
    <property type="component" value="Chromosome"/>
</dbReference>
<evidence type="ECO:0000313" key="3">
    <source>
        <dbReference type="EMBL" id="ACG76662.1"/>
    </source>
</evidence>
<keyword evidence="1" id="KW-0732">Signal</keyword>
<dbReference type="KEGG" id="pzu:PHZ_c0248"/>
<feature type="chain" id="PRO_5002822014" description="DUF4142 domain-containing protein" evidence="1">
    <location>
        <begin position="32"/>
        <end position="184"/>
    </location>
</feature>
<reference evidence="3 4" key="1">
    <citation type="journal article" date="2008" name="BMC Genomics">
        <title>Complete genome of Phenylobacterium zucineum - a novel facultative intracellular bacterium isolated from human erythroleukemia cell line K562.</title>
        <authorList>
            <person name="Luo Y."/>
            <person name="Xu X."/>
            <person name="Ding Z."/>
            <person name="Liu Z."/>
            <person name="Zhang B."/>
            <person name="Yan Z."/>
            <person name="Sun J."/>
            <person name="Hu S."/>
            <person name="Hu X."/>
        </authorList>
    </citation>
    <scope>NUCLEOTIDE SEQUENCE [LARGE SCALE GENOMIC DNA]</scope>
    <source>
        <strain evidence="3 4">HLK1</strain>
    </source>
</reference>
<keyword evidence="4" id="KW-1185">Reference proteome</keyword>
<dbReference type="eggNOG" id="COG3652">
    <property type="taxonomic scope" value="Bacteria"/>
</dbReference>
<dbReference type="InterPro" id="IPR012347">
    <property type="entry name" value="Ferritin-like"/>
</dbReference>
<accession>B4RD58</accession>
<dbReference type="HOGENOM" id="CLU_079636_3_1_5"/>
<dbReference type="InterPro" id="IPR025419">
    <property type="entry name" value="DUF4142"/>
</dbReference>
<feature type="signal peptide" evidence="1">
    <location>
        <begin position="1"/>
        <end position="31"/>
    </location>
</feature>
<dbReference type="AlphaFoldDB" id="B4RD58"/>